<name>A0AAD4MWJ7_9BILA</name>
<evidence type="ECO:0000256" key="1">
    <source>
        <dbReference type="SAM" id="MobiDB-lite"/>
    </source>
</evidence>
<reference evidence="2" key="1">
    <citation type="submission" date="2022-01" db="EMBL/GenBank/DDBJ databases">
        <title>Genome Sequence Resource for Two Populations of Ditylenchus destructor, the Migratory Endoparasitic Phytonematode.</title>
        <authorList>
            <person name="Zhang H."/>
            <person name="Lin R."/>
            <person name="Xie B."/>
        </authorList>
    </citation>
    <scope>NUCLEOTIDE SEQUENCE</scope>
    <source>
        <strain evidence="2">BazhouSP</strain>
    </source>
</reference>
<keyword evidence="3" id="KW-1185">Reference proteome</keyword>
<organism evidence="2 3">
    <name type="scientific">Ditylenchus destructor</name>
    <dbReference type="NCBI Taxonomy" id="166010"/>
    <lineage>
        <taxon>Eukaryota</taxon>
        <taxon>Metazoa</taxon>
        <taxon>Ecdysozoa</taxon>
        <taxon>Nematoda</taxon>
        <taxon>Chromadorea</taxon>
        <taxon>Rhabditida</taxon>
        <taxon>Tylenchina</taxon>
        <taxon>Tylenchomorpha</taxon>
        <taxon>Sphaerularioidea</taxon>
        <taxon>Anguinidae</taxon>
        <taxon>Anguininae</taxon>
        <taxon>Ditylenchus</taxon>
    </lineage>
</organism>
<dbReference type="EMBL" id="JAKKPZ010000074">
    <property type="protein sequence ID" value="KAI1703945.1"/>
    <property type="molecule type" value="Genomic_DNA"/>
</dbReference>
<dbReference type="AlphaFoldDB" id="A0AAD4MWJ7"/>
<proteinExistence type="predicted"/>
<dbReference type="Proteomes" id="UP001201812">
    <property type="component" value="Unassembled WGS sequence"/>
</dbReference>
<gene>
    <name evidence="2" type="ORF">DdX_14560</name>
</gene>
<feature type="compositionally biased region" description="Low complexity" evidence="1">
    <location>
        <begin position="205"/>
        <end position="214"/>
    </location>
</feature>
<evidence type="ECO:0000313" key="2">
    <source>
        <dbReference type="EMBL" id="KAI1703945.1"/>
    </source>
</evidence>
<feature type="region of interest" description="Disordered" evidence="1">
    <location>
        <begin position="190"/>
        <end position="228"/>
    </location>
</feature>
<protein>
    <submittedName>
        <fullName evidence="2">Uncharacterized protein</fullName>
    </submittedName>
</protein>
<comment type="caution">
    <text evidence="2">The sequence shown here is derived from an EMBL/GenBank/DDBJ whole genome shotgun (WGS) entry which is preliminary data.</text>
</comment>
<accession>A0AAD4MWJ7</accession>
<evidence type="ECO:0000313" key="3">
    <source>
        <dbReference type="Proteomes" id="UP001201812"/>
    </source>
</evidence>
<sequence length="460" mass="51105">MHIGIYRDQFTVSDALALYMLRKHDDEWELQEIIGDDVSELDMYIRDGNICINTSKEGREEVLTKAQTKLTAAVAHLKTDILQLRPVAKLTPAGVAYALSCVADLEAEIRGIFAETTEKALRMDISFIYEATVEVVDTEYWHAALPSLSLELKYPTSQKEDFLVRVREISELLSNRISALGNEIIENGAENGAQNDAENGDKNGAENGAKNGAKNGDKNGAENGAKNGAENGAGNGAVNGVGNAATFLSIAEDTINLIGLEYENVVNWFFCEWVAINYNVWHGLNNRFKTHHTGVIMFIQPTRINNDTWTHSIMMDYIKKLRDFQESPLSFPIMVHLSRLTTHLTEASAVKLMILKGTVVRATGQRFLLPTEWNVNGSVLSSEIEVPGIISIAHSRDHAITETFESAYNLAIKALKKSSEATDWTPTDQNIVNMKRVSNKVDRLLTSQQLPENPEIVKQK</sequence>